<comment type="caution">
    <text evidence="1">The sequence shown here is derived from an EMBL/GenBank/DDBJ whole genome shotgun (WGS) entry which is preliminary data.</text>
</comment>
<gene>
    <name evidence="1" type="primary">jg6740</name>
    <name evidence="1" type="ORF">PAEG_LOCUS8716</name>
</gene>
<evidence type="ECO:0000313" key="1">
    <source>
        <dbReference type="EMBL" id="CAH2229233.1"/>
    </source>
</evidence>
<dbReference type="AlphaFoldDB" id="A0A8S4R3A0"/>
<protein>
    <submittedName>
        <fullName evidence="1">Jg6740 protein</fullName>
    </submittedName>
</protein>
<proteinExistence type="predicted"/>
<sequence>MWVPILMMSHIASHKSTHPSFQLPATIHPVVLSSSWLIPEGLSRRRLLSEIESEPILLGEDSARVQVLIMLVHLLNSSRRRDIRVENGLMGTSSHVITSTYDPGKPRRDKVLPYLKVKYLQEIGNHKSSRDEL</sequence>
<dbReference type="Proteomes" id="UP000838756">
    <property type="component" value="Unassembled WGS sequence"/>
</dbReference>
<evidence type="ECO:0000313" key="2">
    <source>
        <dbReference type="Proteomes" id="UP000838756"/>
    </source>
</evidence>
<accession>A0A8S4R3A0</accession>
<name>A0A8S4R3A0_9NEOP</name>
<keyword evidence="2" id="KW-1185">Reference proteome</keyword>
<organism evidence="1 2">
    <name type="scientific">Pararge aegeria aegeria</name>
    <dbReference type="NCBI Taxonomy" id="348720"/>
    <lineage>
        <taxon>Eukaryota</taxon>
        <taxon>Metazoa</taxon>
        <taxon>Ecdysozoa</taxon>
        <taxon>Arthropoda</taxon>
        <taxon>Hexapoda</taxon>
        <taxon>Insecta</taxon>
        <taxon>Pterygota</taxon>
        <taxon>Neoptera</taxon>
        <taxon>Endopterygota</taxon>
        <taxon>Lepidoptera</taxon>
        <taxon>Glossata</taxon>
        <taxon>Ditrysia</taxon>
        <taxon>Papilionoidea</taxon>
        <taxon>Nymphalidae</taxon>
        <taxon>Satyrinae</taxon>
        <taxon>Satyrini</taxon>
        <taxon>Parargina</taxon>
        <taxon>Pararge</taxon>
    </lineage>
</organism>
<reference evidence="1" key="1">
    <citation type="submission" date="2022-03" db="EMBL/GenBank/DDBJ databases">
        <authorList>
            <person name="Lindestad O."/>
        </authorList>
    </citation>
    <scope>NUCLEOTIDE SEQUENCE</scope>
</reference>
<dbReference type="EMBL" id="CAKXAJ010024705">
    <property type="protein sequence ID" value="CAH2229233.1"/>
    <property type="molecule type" value="Genomic_DNA"/>
</dbReference>